<evidence type="ECO:0000313" key="1">
    <source>
        <dbReference type="EMBL" id="RIB24640.1"/>
    </source>
</evidence>
<name>A0A397VQ51_9GLOM</name>
<protein>
    <submittedName>
        <fullName evidence="1">Uncharacterized protein</fullName>
    </submittedName>
</protein>
<sequence>MIRMSRICRWSFKHTSELLNRQDSEIEIVGGPLENTSLSELLKRHPLENSDAEFVGDPLENSSKIRKR</sequence>
<evidence type="ECO:0000313" key="2">
    <source>
        <dbReference type="Proteomes" id="UP000266673"/>
    </source>
</evidence>
<dbReference type="AlphaFoldDB" id="A0A397VQ51"/>
<dbReference type="Proteomes" id="UP000266673">
    <property type="component" value="Unassembled WGS sequence"/>
</dbReference>
<keyword evidence="2" id="KW-1185">Reference proteome</keyword>
<dbReference type="OrthoDB" id="10472901at2759"/>
<dbReference type="EMBL" id="QKWP01000208">
    <property type="protein sequence ID" value="RIB24640.1"/>
    <property type="molecule type" value="Genomic_DNA"/>
</dbReference>
<comment type="caution">
    <text evidence="1">The sequence shown here is derived from an EMBL/GenBank/DDBJ whole genome shotgun (WGS) entry which is preliminary data.</text>
</comment>
<proteinExistence type="predicted"/>
<organism evidence="1 2">
    <name type="scientific">Gigaspora rosea</name>
    <dbReference type="NCBI Taxonomy" id="44941"/>
    <lineage>
        <taxon>Eukaryota</taxon>
        <taxon>Fungi</taxon>
        <taxon>Fungi incertae sedis</taxon>
        <taxon>Mucoromycota</taxon>
        <taxon>Glomeromycotina</taxon>
        <taxon>Glomeromycetes</taxon>
        <taxon>Diversisporales</taxon>
        <taxon>Gigasporaceae</taxon>
        <taxon>Gigaspora</taxon>
    </lineage>
</organism>
<accession>A0A397VQ51</accession>
<gene>
    <name evidence="1" type="ORF">C2G38_2241898</name>
</gene>
<reference evidence="1 2" key="1">
    <citation type="submission" date="2018-06" db="EMBL/GenBank/DDBJ databases">
        <title>Comparative genomics reveals the genomic features of Rhizophagus irregularis, R. cerebriforme, R. diaphanum and Gigaspora rosea, and their symbiotic lifestyle signature.</title>
        <authorList>
            <person name="Morin E."/>
            <person name="San Clemente H."/>
            <person name="Chen E.C.H."/>
            <person name="De La Providencia I."/>
            <person name="Hainaut M."/>
            <person name="Kuo A."/>
            <person name="Kohler A."/>
            <person name="Murat C."/>
            <person name="Tang N."/>
            <person name="Roy S."/>
            <person name="Loubradou J."/>
            <person name="Henrissat B."/>
            <person name="Grigoriev I.V."/>
            <person name="Corradi N."/>
            <person name="Roux C."/>
            <person name="Martin F.M."/>
        </authorList>
    </citation>
    <scope>NUCLEOTIDE SEQUENCE [LARGE SCALE GENOMIC DNA]</scope>
    <source>
        <strain evidence="1 2">DAOM 194757</strain>
    </source>
</reference>